<feature type="compositionally biased region" description="Polar residues" evidence="1">
    <location>
        <begin position="96"/>
        <end position="118"/>
    </location>
</feature>
<feature type="non-terminal residue" evidence="2">
    <location>
        <position position="1"/>
    </location>
</feature>
<reference evidence="2 3" key="1">
    <citation type="journal article" date="2018" name="Front. Plant Sci.">
        <title>Red Clover (Trifolium pratense) and Zigzag Clover (T. medium) - A Picture of Genomic Similarities and Differences.</title>
        <authorList>
            <person name="Dluhosova J."/>
            <person name="Istvanek J."/>
            <person name="Nedelnik J."/>
            <person name="Repkova J."/>
        </authorList>
    </citation>
    <scope>NUCLEOTIDE SEQUENCE [LARGE SCALE GENOMIC DNA]</scope>
    <source>
        <strain evidence="3">cv. 10/8</strain>
        <tissue evidence="2">Leaf</tissue>
    </source>
</reference>
<dbReference type="EMBL" id="LXQA010036611">
    <property type="protein sequence ID" value="MCH98060.1"/>
    <property type="molecule type" value="Genomic_DNA"/>
</dbReference>
<comment type="caution">
    <text evidence="2">The sequence shown here is derived from an EMBL/GenBank/DDBJ whole genome shotgun (WGS) entry which is preliminary data.</text>
</comment>
<evidence type="ECO:0000256" key="1">
    <source>
        <dbReference type="SAM" id="MobiDB-lite"/>
    </source>
</evidence>
<feature type="region of interest" description="Disordered" evidence="1">
    <location>
        <begin position="71"/>
        <end position="146"/>
    </location>
</feature>
<keyword evidence="3" id="KW-1185">Reference proteome</keyword>
<gene>
    <name evidence="2" type="ORF">A2U01_0019059</name>
</gene>
<feature type="compositionally biased region" description="Basic and acidic residues" evidence="1">
    <location>
        <begin position="71"/>
        <end position="95"/>
    </location>
</feature>
<protein>
    <submittedName>
        <fullName evidence="2">Uncharacterized protein</fullName>
    </submittedName>
</protein>
<evidence type="ECO:0000313" key="2">
    <source>
        <dbReference type="EMBL" id="MCH98060.1"/>
    </source>
</evidence>
<proteinExistence type="predicted"/>
<organism evidence="2 3">
    <name type="scientific">Trifolium medium</name>
    <dbReference type="NCBI Taxonomy" id="97028"/>
    <lineage>
        <taxon>Eukaryota</taxon>
        <taxon>Viridiplantae</taxon>
        <taxon>Streptophyta</taxon>
        <taxon>Embryophyta</taxon>
        <taxon>Tracheophyta</taxon>
        <taxon>Spermatophyta</taxon>
        <taxon>Magnoliopsida</taxon>
        <taxon>eudicotyledons</taxon>
        <taxon>Gunneridae</taxon>
        <taxon>Pentapetalae</taxon>
        <taxon>rosids</taxon>
        <taxon>fabids</taxon>
        <taxon>Fabales</taxon>
        <taxon>Fabaceae</taxon>
        <taxon>Papilionoideae</taxon>
        <taxon>50 kb inversion clade</taxon>
        <taxon>NPAAA clade</taxon>
        <taxon>Hologalegina</taxon>
        <taxon>IRL clade</taxon>
        <taxon>Trifolieae</taxon>
        <taxon>Trifolium</taxon>
    </lineage>
</organism>
<sequence>SEVAHALQQVAWRRQQRFTKPVVKEFRKVRQWQRFEAANVKEGCNSSVDYHGNKANFVVKETRVIDKSEELKFENKVETKDDMNSQNNEQKKDTVTNHQSDGILNRPDNSQGSLSSSEFEAASVNEGTASNSRGSLPVDYDLNDNI</sequence>
<dbReference type="Proteomes" id="UP000265520">
    <property type="component" value="Unassembled WGS sequence"/>
</dbReference>
<feature type="compositionally biased region" description="Polar residues" evidence="1">
    <location>
        <begin position="125"/>
        <end position="134"/>
    </location>
</feature>
<evidence type="ECO:0000313" key="3">
    <source>
        <dbReference type="Proteomes" id="UP000265520"/>
    </source>
</evidence>
<accession>A0A392NE07</accession>
<name>A0A392NE07_9FABA</name>
<dbReference type="AlphaFoldDB" id="A0A392NE07"/>